<evidence type="ECO:0000256" key="1">
    <source>
        <dbReference type="ARBA" id="ARBA00006484"/>
    </source>
</evidence>
<evidence type="ECO:0000313" key="3">
    <source>
        <dbReference type="EMBL" id="SMP61326.1"/>
    </source>
</evidence>
<dbReference type="Pfam" id="PF13561">
    <property type="entry name" value="adh_short_C2"/>
    <property type="match status" value="1"/>
</dbReference>
<dbReference type="InterPro" id="IPR036291">
    <property type="entry name" value="NAD(P)-bd_dom_sf"/>
</dbReference>
<dbReference type="CDD" id="cd05233">
    <property type="entry name" value="SDR_c"/>
    <property type="match status" value="1"/>
</dbReference>
<dbReference type="PANTHER" id="PTHR42760:SF133">
    <property type="entry name" value="3-OXOACYL-[ACYL-CARRIER-PROTEIN] REDUCTASE"/>
    <property type="match status" value="1"/>
</dbReference>
<protein>
    <submittedName>
        <fullName evidence="3">NAD(P)-dependent dehydrogenase, short-chain alcohol dehydrogenase family</fullName>
    </submittedName>
</protein>
<keyword evidence="4" id="KW-1185">Reference proteome</keyword>
<keyword evidence="2" id="KW-0560">Oxidoreductase</keyword>
<dbReference type="SUPFAM" id="SSF51735">
    <property type="entry name" value="NAD(P)-binding Rossmann-fold domains"/>
    <property type="match status" value="1"/>
</dbReference>
<gene>
    <name evidence="3" type="ORF">SAMN06295970_107141</name>
</gene>
<organism evidence="3 4">
    <name type="scientific">Noviherbaspirillum suwonense</name>
    <dbReference type="NCBI Taxonomy" id="1224511"/>
    <lineage>
        <taxon>Bacteria</taxon>
        <taxon>Pseudomonadati</taxon>
        <taxon>Pseudomonadota</taxon>
        <taxon>Betaproteobacteria</taxon>
        <taxon>Burkholderiales</taxon>
        <taxon>Oxalobacteraceae</taxon>
        <taxon>Noviherbaspirillum</taxon>
    </lineage>
</organism>
<comment type="similarity">
    <text evidence="1">Belongs to the short-chain dehydrogenases/reductases (SDR) family.</text>
</comment>
<dbReference type="RefSeq" id="WP_283442464.1">
    <property type="nucleotide sequence ID" value="NZ_FXUL01000007.1"/>
</dbReference>
<evidence type="ECO:0000313" key="4">
    <source>
        <dbReference type="Proteomes" id="UP001158049"/>
    </source>
</evidence>
<comment type="caution">
    <text evidence="3">The sequence shown here is derived from an EMBL/GenBank/DDBJ whole genome shotgun (WGS) entry which is preliminary data.</text>
</comment>
<dbReference type="PRINTS" id="PR00081">
    <property type="entry name" value="GDHRDH"/>
</dbReference>
<name>A0ABY1Q979_9BURK</name>
<evidence type="ECO:0000256" key="2">
    <source>
        <dbReference type="ARBA" id="ARBA00023002"/>
    </source>
</evidence>
<dbReference type="EMBL" id="FXUL01000007">
    <property type="protein sequence ID" value="SMP61326.1"/>
    <property type="molecule type" value="Genomic_DNA"/>
</dbReference>
<proteinExistence type="inferred from homology"/>
<dbReference type="Gene3D" id="3.40.50.720">
    <property type="entry name" value="NAD(P)-binding Rossmann-like Domain"/>
    <property type="match status" value="1"/>
</dbReference>
<dbReference type="InterPro" id="IPR002347">
    <property type="entry name" value="SDR_fam"/>
</dbReference>
<sequence length="260" mass="27619">MTKRLAGKLAVITGGSEGLGLAIAKAYASEGADIILVARDQAKLGLAATQVRECGAEVQTYASDLSDGKNREELVDTLAIINRNRKIDVLVNNAGTSVFTPLGRITTREFEGQVNLNVAAPLFLTQSLLPLMRKPGASVINMSSYFADKLLWNRPSSVYSLTKGALNSLTKAMAFELAPEGIRVNAISPGTVDTALRRNTISRLPTEQQAEIAESISSLYPSGRIGRTDDFNGLAVYLASDDSAWTTGAILKVDGGLSLS</sequence>
<dbReference type="Proteomes" id="UP001158049">
    <property type="component" value="Unassembled WGS sequence"/>
</dbReference>
<dbReference type="PRINTS" id="PR00080">
    <property type="entry name" value="SDRFAMILY"/>
</dbReference>
<accession>A0ABY1Q979</accession>
<reference evidence="3 4" key="1">
    <citation type="submission" date="2017-05" db="EMBL/GenBank/DDBJ databases">
        <authorList>
            <person name="Varghese N."/>
            <person name="Submissions S."/>
        </authorList>
    </citation>
    <scope>NUCLEOTIDE SEQUENCE [LARGE SCALE GENOMIC DNA]</scope>
    <source>
        <strain evidence="3 4">DSM 26001</strain>
    </source>
</reference>
<dbReference type="PANTHER" id="PTHR42760">
    <property type="entry name" value="SHORT-CHAIN DEHYDROGENASES/REDUCTASES FAMILY MEMBER"/>
    <property type="match status" value="1"/>
</dbReference>